<evidence type="ECO:0000313" key="2">
    <source>
        <dbReference type="Proteomes" id="UP000185753"/>
    </source>
</evidence>
<protein>
    <submittedName>
        <fullName evidence="1">Nucleoside-diphosphate sugar epimerase</fullName>
    </submittedName>
</protein>
<dbReference type="InterPro" id="IPR009367">
    <property type="entry name" value="Elm1-like"/>
</dbReference>
<evidence type="ECO:0000313" key="1">
    <source>
        <dbReference type="EMBL" id="OBX27381.1"/>
    </source>
</evidence>
<dbReference type="RefSeq" id="WP_067767791.1">
    <property type="nucleotide sequence ID" value="NZ_LZDS01000030.1"/>
</dbReference>
<dbReference type="STRING" id="1443941.A9J31_10760"/>
<reference evidence="2" key="1">
    <citation type="submission" date="2016-06" db="EMBL/GenBank/DDBJ databases">
        <authorList>
            <person name="Radolfova-Krizova L."/>
            <person name="Nemec A."/>
        </authorList>
    </citation>
    <scope>NUCLEOTIDE SEQUENCE [LARGE SCALE GENOMIC DNA]</scope>
    <source>
        <strain evidence="2">ANC 4275</strain>
    </source>
</reference>
<dbReference type="Pfam" id="PF06258">
    <property type="entry name" value="Mito_fiss_Elm1"/>
    <property type="match status" value="1"/>
</dbReference>
<dbReference type="Proteomes" id="UP000185753">
    <property type="component" value="Unassembled WGS sequence"/>
</dbReference>
<accession>A0A1A7R686</accession>
<comment type="caution">
    <text evidence="1">The sequence shown here is derived from an EMBL/GenBank/DDBJ whole genome shotgun (WGS) entry which is preliminary data.</text>
</comment>
<gene>
    <name evidence="1" type="ORF">A9J31_10760</name>
</gene>
<organism evidence="1 2">
    <name type="scientific">Acinetobacter gandensis</name>
    <dbReference type="NCBI Taxonomy" id="1443941"/>
    <lineage>
        <taxon>Bacteria</taxon>
        <taxon>Pseudomonadati</taxon>
        <taxon>Pseudomonadota</taxon>
        <taxon>Gammaproteobacteria</taxon>
        <taxon>Moraxellales</taxon>
        <taxon>Moraxellaceae</taxon>
        <taxon>Acinetobacter</taxon>
    </lineage>
</organism>
<dbReference type="OrthoDB" id="1865at2"/>
<sequence>MHIVYVSDGKAGHRSQALGLFKAMQRQYTSTVTFQEISIDDLPVATLLSGVFSHQVKAIQQVPTYIFGVGSHTHFRVWLLGQVYKQAKTVILMKPSLPVAWFDYSVIPEHDGMAASKKILITQGALNPIVDEGRHQMGRVLIALGGSSKRHQWNTAKVLQAIEQIVEQNPNSEIILTTSRRTPKAFLAELKQLKNIEKVQIFPVEDTPQGWIFEEMQKAEAVWVTEDSVSMIYEAMTAGCKVGVIEIDRLQEDRITASIDLILNKRLVSTDINIQGLAQPTLFKEADRIAKSIVLDG</sequence>
<keyword evidence="2" id="KW-1185">Reference proteome</keyword>
<dbReference type="EMBL" id="LZDS01000030">
    <property type="protein sequence ID" value="OBX27381.1"/>
    <property type="molecule type" value="Genomic_DNA"/>
</dbReference>
<dbReference type="AlphaFoldDB" id="A0A1A7R686"/>
<name>A0A1A7R686_9GAMM</name>
<proteinExistence type="predicted"/>